<evidence type="ECO:0000256" key="1">
    <source>
        <dbReference type="SAM" id="SignalP"/>
    </source>
</evidence>
<dbReference type="EMBL" id="FNZR01000012">
    <property type="protein sequence ID" value="SEL88063.1"/>
    <property type="molecule type" value="Genomic_DNA"/>
</dbReference>
<dbReference type="PANTHER" id="PTHR31270">
    <property type="entry name" value="GLUTAMINYL-PEPTIDE CYCLOTRANSFERASE"/>
    <property type="match status" value="1"/>
</dbReference>
<dbReference type="STRING" id="332977.SAMN05421740_11278"/>
<feature type="chain" id="PRO_5011497207" evidence="1">
    <location>
        <begin position="25"/>
        <end position="279"/>
    </location>
</feature>
<organism evidence="2 3">
    <name type="scientific">Parapedobacter koreensis</name>
    <dbReference type="NCBI Taxonomy" id="332977"/>
    <lineage>
        <taxon>Bacteria</taxon>
        <taxon>Pseudomonadati</taxon>
        <taxon>Bacteroidota</taxon>
        <taxon>Sphingobacteriia</taxon>
        <taxon>Sphingobacteriales</taxon>
        <taxon>Sphingobacteriaceae</taxon>
        <taxon>Parapedobacter</taxon>
    </lineage>
</organism>
<dbReference type="RefSeq" id="WP_090608900.1">
    <property type="nucleotide sequence ID" value="NZ_FNZR01000012.1"/>
</dbReference>
<keyword evidence="1" id="KW-0732">Signal</keyword>
<dbReference type="Proteomes" id="UP000198916">
    <property type="component" value="Unassembled WGS sequence"/>
</dbReference>
<evidence type="ECO:0000313" key="2">
    <source>
        <dbReference type="EMBL" id="SEL88063.1"/>
    </source>
</evidence>
<keyword evidence="3" id="KW-1185">Reference proteome</keyword>
<keyword evidence="2" id="KW-0808">Transferase</keyword>
<dbReference type="PANTHER" id="PTHR31270:SF1">
    <property type="entry name" value="GLUTAMINYL-PEPTIDE CYCLOTRANSFERASE"/>
    <property type="match status" value="1"/>
</dbReference>
<gene>
    <name evidence="2" type="ORF">SAMN05421740_11278</name>
</gene>
<dbReference type="OrthoDB" id="9783700at2"/>
<dbReference type="PROSITE" id="PS51257">
    <property type="entry name" value="PROKAR_LIPOPROTEIN"/>
    <property type="match status" value="1"/>
</dbReference>
<protein>
    <submittedName>
        <fullName evidence="2">Glutamine cyclotransferase</fullName>
    </submittedName>
</protein>
<dbReference type="GO" id="GO:0016603">
    <property type="term" value="F:glutaminyl-peptide cyclotransferase activity"/>
    <property type="evidence" value="ECO:0007669"/>
    <property type="project" value="InterPro"/>
</dbReference>
<dbReference type="InterPro" id="IPR015943">
    <property type="entry name" value="WD40/YVTN_repeat-like_dom_sf"/>
</dbReference>
<evidence type="ECO:0000313" key="3">
    <source>
        <dbReference type="Proteomes" id="UP000198916"/>
    </source>
</evidence>
<name>A0A1H7TTT7_9SPHI</name>
<dbReference type="Pfam" id="PF05096">
    <property type="entry name" value="Glu_cyclase_2"/>
    <property type="match status" value="1"/>
</dbReference>
<dbReference type="Gene3D" id="2.130.10.10">
    <property type="entry name" value="YVTN repeat-like/Quinoprotein amine dehydrogenase"/>
    <property type="match status" value="1"/>
</dbReference>
<sequence>MLKNRKTFNQLACGILLLSLVMGACTNPSNVRENSVPERNVPSPHLIRYSVVDKITHDTTAFTQGLVVYNGDLLEGTGQQKRTLIRTIDTLTGKAKTLYSTYRNDIFGEGITVLGEKLYQLTYQNHVVYVFDIKNFSEFEKTFTWQREGWGCTTDSTSIILSDGTASLFFVNPNSFNVEREITVVDDKGPVVDLNELEYIDGYVYANRWHSDTIYKIDPHTGHVVGLMHIDGLIQRYKPDFIDTGENVLNGIAWDQRNKTLFITGKNWPTIFKIKFTPM</sequence>
<accession>A0A1H7TTT7</accession>
<proteinExistence type="predicted"/>
<dbReference type="InterPro" id="IPR007788">
    <property type="entry name" value="QCT"/>
</dbReference>
<reference evidence="3" key="1">
    <citation type="submission" date="2016-10" db="EMBL/GenBank/DDBJ databases">
        <authorList>
            <person name="Varghese N."/>
            <person name="Submissions S."/>
        </authorList>
    </citation>
    <scope>NUCLEOTIDE SEQUENCE [LARGE SCALE GENOMIC DNA]</scope>
    <source>
        <strain evidence="3">Jip14</strain>
    </source>
</reference>
<dbReference type="AlphaFoldDB" id="A0A1H7TTT7"/>
<dbReference type="SUPFAM" id="SSF63825">
    <property type="entry name" value="YWTD domain"/>
    <property type="match status" value="1"/>
</dbReference>
<feature type="signal peptide" evidence="1">
    <location>
        <begin position="1"/>
        <end position="24"/>
    </location>
</feature>